<feature type="compositionally biased region" description="Low complexity" evidence="15">
    <location>
        <begin position="505"/>
        <end position="514"/>
    </location>
</feature>
<feature type="region of interest" description="Disordered" evidence="15">
    <location>
        <begin position="253"/>
        <end position="288"/>
    </location>
</feature>
<dbReference type="Pfam" id="PF00096">
    <property type="entry name" value="zf-C2H2"/>
    <property type="match status" value="3"/>
</dbReference>
<accession>A0A813RND8</accession>
<proteinExistence type="inferred from homology"/>
<name>A0A813RND8_ADIRI</name>
<dbReference type="PANTHER" id="PTHR23235:SF42">
    <property type="entry name" value="EARLY GROWTH RESPONSE PROTEIN 1"/>
    <property type="match status" value="1"/>
</dbReference>
<dbReference type="AlphaFoldDB" id="A0A813RND8"/>
<dbReference type="GO" id="GO:0008270">
    <property type="term" value="F:zinc ion binding"/>
    <property type="evidence" value="ECO:0007669"/>
    <property type="project" value="UniProtKB-KW"/>
</dbReference>
<dbReference type="OrthoDB" id="3437960at2759"/>
<keyword evidence="6 14" id="KW-0863">Zinc-finger</keyword>
<keyword evidence="4" id="KW-0963">Cytoplasm</keyword>
<evidence type="ECO:0000256" key="8">
    <source>
        <dbReference type="ARBA" id="ARBA00023015"/>
    </source>
</evidence>
<evidence type="ECO:0000256" key="15">
    <source>
        <dbReference type="SAM" id="MobiDB-lite"/>
    </source>
</evidence>
<dbReference type="PROSITE" id="PS50157">
    <property type="entry name" value="ZINC_FINGER_C2H2_2"/>
    <property type="match status" value="3"/>
</dbReference>
<feature type="compositionally biased region" description="Low complexity" evidence="15">
    <location>
        <begin position="104"/>
        <end position="115"/>
    </location>
</feature>
<feature type="region of interest" description="Disordered" evidence="15">
    <location>
        <begin position="138"/>
        <end position="207"/>
    </location>
</feature>
<dbReference type="InterPro" id="IPR013087">
    <property type="entry name" value="Znf_C2H2_type"/>
</dbReference>
<dbReference type="GO" id="GO:0048511">
    <property type="term" value="P:rhythmic process"/>
    <property type="evidence" value="ECO:0007669"/>
    <property type="project" value="UniProtKB-KW"/>
</dbReference>
<keyword evidence="9" id="KW-0090">Biological rhythms</keyword>
<dbReference type="PANTHER" id="PTHR23235">
    <property type="entry name" value="KRUEPPEL-LIKE TRANSCRIPTION FACTOR"/>
    <property type="match status" value="1"/>
</dbReference>
<evidence type="ECO:0000256" key="7">
    <source>
        <dbReference type="ARBA" id="ARBA00022833"/>
    </source>
</evidence>
<dbReference type="InterPro" id="IPR036236">
    <property type="entry name" value="Znf_C2H2_sf"/>
</dbReference>
<evidence type="ECO:0000256" key="9">
    <source>
        <dbReference type="ARBA" id="ARBA00023108"/>
    </source>
</evidence>
<dbReference type="EMBL" id="CAJNOR010000490">
    <property type="protein sequence ID" value="CAF0929528.1"/>
    <property type="molecule type" value="Genomic_DNA"/>
</dbReference>
<feature type="compositionally biased region" description="Acidic residues" evidence="15">
    <location>
        <begin position="529"/>
        <end position="540"/>
    </location>
</feature>
<evidence type="ECO:0000313" key="18">
    <source>
        <dbReference type="EMBL" id="CAF0929528.1"/>
    </source>
</evidence>
<dbReference type="GO" id="GO:0000978">
    <property type="term" value="F:RNA polymerase II cis-regulatory region sequence-specific DNA binding"/>
    <property type="evidence" value="ECO:0007669"/>
    <property type="project" value="TreeGrafter"/>
</dbReference>
<evidence type="ECO:0000313" key="17">
    <source>
        <dbReference type="EMBL" id="CAF0783501.1"/>
    </source>
</evidence>
<feature type="compositionally biased region" description="Low complexity" evidence="15">
    <location>
        <begin position="146"/>
        <end position="160"/>
    </location>
</feature>
<evidence type="ECO:0000313" key="19">
    <source>
        <dbReference type="Proteomes" id="UP000663828"/>
    </source>
</evidence>
<keyword evidence="5" id="KW-0479">Metal-binding</keyword>
<keyword evidence="7" id="KW-0862">Zinc</keyword>
<evidence type="ECO:0000256" key="5">
    <source>
        <dbReference type="ARBA" id="ARBA00022723"/>
    </source>
</evidence>
<dbReference type="EMBL" id="CAJNOJ010000010">
    <property type="protein sequence ID" value="CAF0783501.1"/>
    <property type="molecule type" value="Genomic_DNA"/>
</dbReference>
<evidence type="ECO:0000256" key="13">
    <source>
        <dbReference type="ARBA" id="ARBA00023242"/>
    </source>
</evidence>
<comment type="subcellular location">
    <subcellularLocation>
        <location evidence="2">Cytoplasm</location>
    </subcellularLocation>
    <subcellularLocation>
        <location evidence="1">Nucleus</location>
    </subcellularLocation>
</comment>
<feature type="compositionally biased region" description="Low complexity" evidence="15">
    <location>
        <begin position="14"/>
        <end position="26"/>
    </location>
</feature>
<keyword evidence="19" id="KW-1185">Reference proteome</keyword>
<evidence type="ECO:0000256" key="2">
    <source>
        <dbReference type="ARBA" id="ARBA00004496"/>
    </source>
</evidence>
<dbReference type="Gene3D" id="3.30.160.60">
    <property type="entry name" value="Classic Zinc Finger"/>
    <property type="match status" value="3"/>
</dbReference>
<evidence type="ECO:0000256" key="1">
    <source>
        <dbReference type="ARBA" id="ARBA00004123"/>
    </source>
</evidence>
<feature type="region of interest" description="Disordered" evidence="15">
    <location>
        <begin position="480"/>
        <end position="578"/>
    </location>
</feature>
<organism evidence="17 20">
    <name type="scientific">Adineta ricciae</name>
    <name type="common">Rotifer</name>
    <dbReference type="NCBI Taxonomy" id="249248"/>
    <lineage>
        <taxon>Eukaryota</taxon>
        <taxon>Metazoa</taxon>
        <taxon>Spiralia</taxon>
        <taxon>Gnathifera</taxon>
        <taxon>Rotifera</taxon>
        <taxon>Eurotatoria</taxon>
        <taxon>Bdelloidea</taxon>
        <taxon>Adinetida</taxon>
        <taxon>Adinetidae</taxon>
        <taxon>Adineta</taxon>
    </lineage>
</organism>
<feature type="compositionally biased region" description="Low complexity" evidence="15">
    <location>
        <begin position="172"/>
        <end position="207"/>
    </location>
</feature>
<dbReference type="SMART" id="SM00355">
    <property type="entry name" value="ZnF_C2H2"/>
    <property type="match status" value="3"/>
</dbReference>
<keyword evidence="8" id="KW-0805">Transcription regulation</keyword>
<feature type="region of interest" description="Disordered" evidence="15">
    <location>
        <begin position="1"/>
        <end position="37"/>
    </location>
</feature>
<evidence type="ECO:0000256" key="4">
    <source>
        <dbReference type="ARBA" id="ARBA00022490"/>
    </source>
</evidence>
<dbReference type="Proteomes" id="UP000663828">
    <property type="component" value="Unassembled WGS sequence"/>
</dbReference>
<keyword evidence="12" id="KW-0804">Transcription</keyword>
<dbReference type="PROSITE" id="PS00028">
    <property type="entry name" value="ZINC_FINGER_C2H2_1"/>
    <property type="match status" value="3"/>
</dbReference>
<comment type="similarity">
    <text evidence="3">Belongs to the EGR C2H2-type zinc-finger protein family.</text>
</comment>
<dbReference type="SUPFAM" id="SSF57667">
    <property type="entry name" value="beta-beta-alpha zinc fingers"/>
    <property type="match status" value="2"/>
</dbReference>
<feature type="compositionally biased region" description="Low complexity" evidence="15">
    <location>
        <begin position="561"/>
        <end position="570"/>
    </location>
</feature>
<evidence type="ECO:0000256" key="11">
    <source>
        <dbReference type="ARBA" id="ARBA00023159"/>
    </source>
</evidence>
<evidence type="ECO:0000313" key="20">
    <source>
        <dbReference type="Proteomes" id="UP000663852"/>
    </source>
</evidence>
<dbReference type="GO" id="GO:0005737">
    <property type="term" value="C:cytoplasm"/>
    <property type="evidence" value="ECO:0007669"/>
    <property type="project" value="UniProtKB-SubCell"/>
</dbReference>
<keyword evidence="11" id="KW-0010">Activator</keyword>
<feature type="domain" description="C2H2-type" evidence="16">
    <location>
        <begin position="409"/>
        <end position="438"/>
    </location>
</feature>
<dbReference type="FunFam" id="3.30.160.60:FF:000515">
    <property type="entry name" value="early growth response protein 4"/>
    <property type="match status" value="1"/>
</dbReference>
<protein>
    <recommendedName>
        <fullName evidence="16">C2H2-type domain-containing protein</fullName>
    </recommendedName>
</protein>
<evidence type="ECO:0000256" key="12">
    <source>
        <dbReference type="ARBA" id="ARBA00023163"/>
    </source>
</evidence>
<reference evidence="17" key="1">
    <citation type="submission" date="2021-02" db="EMBL/GenBank/DDBJ databases">
        <authorList>
            <person name="Nowell W R."/>
        </authorList>
    </citation>
    <scope>NUCLEOTIDE SEQUENCE</scope>
</reference>
<dbReference type="Proteomes" id="UP000663852">
    <property type="component" value="Unassembled WGS sequence"/>
</dbReference>
<evidence type="ECO:0000256" key="3">
    <source>
        <dbReference type="ARBA" id="ARBA00005682"/>
    </source>
</evidence>
<keyword evidence="10" id="KW-0238">DNA-binding</keyword>
<dbReference type="GO" id="GO:0000981">
    <property type="term" value="F:DNA-binding transcription factor activity, RNA polymerase II-specific"/>
    <property type="evidence" value="ECO:0007669"/>
    <property type="project" value="TreeGrafter"/>
</dbReference>
<evidence type="ECO:0000256" key="10">
    <source>
        <dbReference type="ARBA" id="ARBA00023125"/>
    </source>
</evidence>
<evidence type="ECO:0000256" key="14">
    <source>
        <dbReference type="PROSITE-ProRule" id="PRU00042"/>
    </source>
</evidence>
<feature type="domain" description="C2H2-type" evidence="16">
    <location>
        <begin position="467"/>
        <end position="494"/>
    </location>
</feature>
<keyword evidence="13" id="KW-0539">Nucleus</keyword>
<dbReference type="GO" id="GO:0005634">
    <property type="term" value="C:nucleus"/>
    <property type="evidence" value="ECO:0007669"/>
    <property type="project" value="UniProtKB-SubCell"/>
</dbReference>
<evidence type="ECO:0000256" key="6">
    <source>
        <dbReference type="ARBA" id="ARBA00022771"/>
    </source>
</evidence>
<sequence length="578" mass="62737">MLALVRMNHLSKASTGTSNSTLSTGSDDQMSSIGNTDKMLTLSGNISQEPTTPCVLNTPNTCTKNSTFFYEIPSSMHTPTLTETQSTSVSVLSQPLAPPPPRPLSDSSSSLDLLSSHQSSSNQLLSSTSIPSIVITNNSTLTNGVDDSSTSSTDINDDTTMQLPRSLINENKPFSFSLPSKKSIPHITTTSPSTTTSTSSLASSTTTAKKLVENSKLGDTNNNNNVLDTNSVSDQIHTLLTSNPVVTDYSIASSNSTSSVSNSVPVPSTSSSTKTTTTTTGASTITTVSTPEPTMNYVEQSHYVQYGTSQQPPSYHESIVKPSTTAVNSFIPTLAMNGSSLSYGKSSLTNDWPTTPQNTYTLQIPPSSCIKDEPQDYIASGINGQSMQFAKPKAYPNRPSKTPIHERPFSCPIENCPRRFSRSDELTRHIRIHTGDKPFQCKICARAFSRSDHLTTHIRTHTGEKPFSCDICGRRFARSDERKRHAKVHQKPRNNNNNSHHSTDRSSPSSGSRTLLTHSLVPGMHDDDGANEDMADDADDSSSQHSANDSSDHQQQHHHQQQQFHGQSHSLHLPNQWV</sequence>
<feature type="domain" description="C2H2-type" evidence="16">
    <location>
        <begin position="439"/>
        <end position="466"/>
    </location>
</feature>
<gene>
    <name evidence="17" type="ORF">EDS130_LOCUS3964</name>
    <name evidence="18" type="ORF">XAT740_LOCUS9496</name>
</gene>
<feature type="region of interest" description="Disordered" evidence="15">
    <location>
        <begin position="79"/>
        <end position="115"/>
    </location>
</feature>
<comment type="caution">
    <text evidence="17">The sequence shown here is derived from an EMBL/GenBank/DDBJ whole genome shotgun (WGS) entry which is preliminary data.</text>
</comment>
<evidence type="ECO:0000259" key="16">
    <source>
        <dbReference type="PROSITE" id="PS50157"/>
    </source>
</evidence>